<sequence>MGKGSGGGGRRGRAHRQRRRRGRPVGTRAGGGLFSLGNTGHSTIDKLVQTARLVALLAFVLMVVGLVVALRKSLTGGIVIIVTGAMVFAGLHCVIHRLRGWALATRNVPRDTGWADVLRAVTTAPPTDR</sequence>
<proteinExistence type="predicted"/>
<reference evidence="3" key="1">
    <citation type="submission" date="2022-01" db="EMBL/GenBank/DDBJ databases">
        <authorList>
            <person name="Braso-Vives M."/>
        </authorList>
    </citation>
    <scope>NUCLEOTIDE SEQUENCE</scope>
</reference>
<evidence type="ECO:0000256" key="2">
    <source>
        <dbReference type="SAM" id="Phobius"/>
    </source>
</evidence>
<accession>A0A8K0AFA7</accession>
<protein>
    <submittedName>
        <fullName evidence="3">Hypp5122 protein</fullName>
    </submittedName>
</protein>
<evidence type="ECO:0000313" key="4">
    <source>
        <dbReference type="Proteomes" id="UP000838412"/>
    </source>
</evidence>
<evidence type="ECO:0000256" key="1">
    <source>
        <dbReference type="SAM" id="MobiDB-lite"/>
    </source>
</evidence>
<dbReference type="EMBL" id="OV696694">
    <property type="protein sequence ID" value="CAH1273398.1"/>
    <property type="molecule type" value="Genomic_DNA"/>
</dbReference>
<dbReference type="Proteomes" id="UP000838412">
    <property type="component" value="Chromosome 9"/>
</dbReference>
<keyword evidence="2" id="KW-1133">Transmembrane helix</keyword>
<keyword evidence="4" id="KW-1185">Reference proteome</keyword>
<keyword evidence="2" id="KW-0472">Membrane</keyword>
<feature type="transmembrane region" description="Helical" evidence="2">
    <location>
        <begin position="76"/>
        <end position="95"/>
    </location>
</feature>
<keyword evidence="2" id="KW-0812">Transmembrane</keyword>
<name>A0A8K0AFA7_BRALA</name>
<feature type="region of interest" description="Disordered" evidence="1">
    <location>
        <begin position="1"/>
        <end position="32"/>
    </location>
</feature>
<evidence type="ECO:0000313" key="3">
    <source>
        <dbReference type="EMBL" id="CAH1273398.1"/>
    </source>
</evidence>
<dbReference type="AlphaFoldDB" id="A0A8K0AFA7"/>
<organism evidence="3 4">
    <name type="scientific">Branchiostoma lanceolatum</name>
    <name type="common">Common lancelet</name>
    <name type="synonym">Amphioxus lanceolatum</name>
    <dbReference type="NCBI Taxonomy" id="7740"/>
    <lineage>
        <taxon>Eukaryota</taxon>
        <taxon>Metazoa</taxon>
        <taxon>Chordata</taxon>
        <taxon>Cephalochordata</taxon>
        <taxon>Leptocardii</taxon>
        <taxon>Amphioxiformes</taxon>
        <taxon>Branchiostomatidae</taxon>
        <taxon>Branchiostoma</taxon>
    </lineage>
</organism>
<feature type="compositionally biased region" description="Basic residues" evidence="1">
    <location>
        <begin position="10"/>
        <end position="23"/>
    </location>
</feature>
<feature type="transmembrane region" description="Helical" evidence="2">
    <location>
        <begin position="53"/>
        <end position="70"/>
    </location>
</feature>
<dbReference type="OrthoDB" id="10310543at2759"/>
<gene>
    <name evidence="3" type="primary">Hypp5122</name>
    <name evidence="3" type="ORF">BLAG_LOCUS24759</name>
</gene>